<evidence type="ECO:0008006" key="4">
    <source>
        <dbReference type="Google" id="ProtNLM"/>
    </source>
</evidence>
<feature type="chain" id="PRO_5016243180" description="Lipoprotein" evidence="1">
    <location>
        <begin position="21"/>
        <end position="169"/>
    </location>
</feature>
<name>A0A328X573_9FLAO</name>
<gene>
    <name evidence="2" type="ORF">B0I10_102264</name>
</gene>
<accession>A0A328X573</accession>
<keyword evidence="3" id="KW-1185">Reference proteome</keyword>
<dbReference type="OrthoDB" id="1447646at2"/>
<dbReference type="AlphaFoldDB" id="A0A328X573"/>
<dbReference type="Proteomes" id="UP000249518">
    <property type="component" value="Unassembled WGS sequence"/>
</dbReference>
<sequence>MKKIIALFLFGLLFSCNAQKNSSTAMPTLSSECPQDGTCEVEILKNKQLILLHDELGGMYYDIKDQEGTTVIHYQYNRTTEANVQDGHYREDIIFEIKNSDTSLDLTDSALQQTKLIFGRHCFCKGQTGYFKIDQGNLKLTSNKKEVTFSLSLICEKVPQIITFIETKR</sequence>
<reference evidence="2 3" key="1">
    <citation type="submission" date="2018-06" db="EMBL/GenBank/DDBJ databases">
        <title>Genomic Encyclopedia of Type Strains, Phase III (KMG-III): the genomes of soil and plant-associated and newly described type strains.</title>
        <authorList>
            <person name="Whitman W."/>
        </authorList>
    </citation>
    <scope>NUCLEOTIDE SEQUENCE [LARGE SCALE GENOMIC DNA]</scope>
    <source>
        <strain evidence="2 3">CGMCC 1.12504</strain>
    </source>
</reference>
<evidence type="ECO:0000313" key="3">
    <source>
        <dbReference type="Proteomes" id="UP000249518"/>
    </source>
</evidence>
<comment type="caution">
    <text evidence="2">The sequence shown here is derived from an EMBL/GenBank/DDBJ whole genome shotgun (WGS) entry which is preliminary data.</text>
</comment>
<organism evidence="2 3">
    <name type="scientific">Flavobacterium lacus</name>
    <dbReference type="NCBI Taxonomy" id="1353778"/>
    <lineage>
        <taxon>Bacteria</taxon>
        <taxon>Pseudomonadati</taxon>
        <taxon>Bacteroidota</taxon>
        <taxon>Flavobacteriia</taxon>
        <taxon>Flavobacteriales</taxon>
        <taxon>Flavobacteriaceae</taxon>
        <taxon>Flavobacterium</taxon>
    </lineage>
</organism>
<evidence type="ECO:0000256" key="1">
    <source>
        <dbReference type="SAM" id="SignalP"/>
    </source>
</evidence>
<evidence type="ECO:0000313" key="2">
    <source>
        <dbReference type="EMBL" id="RAR50459.1"/>
    </source>
</evidence>
<dbReference type="RefSeq" id="WP_112085006.1">
    <property type="nucleotide sequence ID" value="NZ_QLSV01000002.1"/>
</dbReference>
<keyword evidence="1" id="KW-0732">Signal</keyword>
<feature type="signal peptide" evidence="1">
    <location>
        <begin position="1"/>
        <end position="20"/>
    </location>
</feature>
<dbReference type="PROSITE" id="PS51257">
    <property type="entry name" value="PROKAR_LIPOPROTEIN"/>
    <property type="match status" value="1"/>
</dbReference>
<proteinExistence type="predicted"/>
<dbReference type="EMBL" id="QLSV01000002">
    <property type="protein sequence ID" value="RAR50459.1"/>
    <property type="molecule type" value="Genomic_DNA"/>
</dbReference>
<protein>
    <recommendedName>
        <fullName evidence="4">Lipoprotein</fullName>
    </recommendedName>
</protein>